<dbReference type="SUPFAM" id="SSF54768">
    <property type="entry name" value="dsRNA-binding domain-like"/>
    <property type="match status" value="1"/>
</dbReference>
<proteinExistence type="predicted"/>
<evidence type="ECO:0000256" key="2">
    <source>
        <dbReference type="SAM" id="MobiDB-lite"/>
    </source>
</evidence>
<dbReference type="GO" id="GO:0003723">
    <property type="term" value="F:RNA binding"/>
    <property type="evidence" value="ECO:0007669"/>
    <property type="project" value="UniProtKB-UniRule"/>
</dbReference>
<name>A0A239PE66_9ACTN</name>
<dbReference type="PROSITE" id="PS50137">
    <property type="entry name" value="DS_RBD"/>
    <property type="match status" value="1"/>
</dbReference>
<feature type="compositionally biased region" description="Low complexity" evidence="2">
    <location>
        <begin position="22"/>
        <end position="33"/>
    </location>
</feature>
<reference evidence="4 5" key="1">
    <citation type="submission" date="2017-06" db="EMBL/GenBank/DDBJ databases">
        <authorList>
            <person name="Kim H.J."/>
            <person name="Triplett B.A."/>
        </authorList>
    </citation>
    <scope>NUCLEOTIDE SEQUENCE [LARGE SCALE GENOMIC DNA]</scope>
    <source>
        <strain evidence="4 5">CGMCC 4.2132</strain>
    </source>
</reference>
<organism evidence="4 5">
    <name type="scientific">Streptosporangium subroseum</name>
    <dbReference type="NCBI Taxonomy" id="106412"/>
    <lineage>
        <taxon>Bacteria</taxon>
        <taxon>Bacillati</taxon>
        <taxon>Actinomycetota</taxon>
        <taxon>Actinomycetes</taxon>
        <taxon>Streptosporangiales</taxon>
        <taxon>Streptosporangiaceae</taxon>
        <taxon>Streptosporangium</taxon>
    </lineage>
</organism>
<evidence type="ECO:0000313" key="5">
    <source>
        <dbReference type="Proteomes" id="UP000198282"/>
    </source>
</evidence>
<dbReference type="EMBL" id="FZOD01000176">
    <property type="protein sequence ID" value="SNT65205.1"/>
    <property type="molecule type" value="Genomic_DNA"/>
</dbReference>
<feature type="non-terminal residue" evidence="4">
    <location>
        <position position="1"/>
    </location>
</feature>
<sequence>WTQQGRIDGVDWHLEATGPSHAPAFTATATARPAESKGPISAQGSGASKAAARAAAATALLTQLGSLLERPR</sequence>
<dbReference type="RefSeq" id="WP_218825862.1">
    <property type="nucleotide sequence ID" value="NZ_FZOD01000176.1"/>
</dbReference>
<dbReference type="AlphaFoldDB" id="A0A239PE66"/>
<feature type="region of interest" description="Disordered" evidence="2">
    <location>
        <begin position="1"/>
        <end position="51"/>
    </location>
</feature>
<feature type="compositionally biased region" description="Low complexity" evidence="2">
    <location>
        <begin position="41"/>
        <end position="51"/>
    </location>
</feature>
<evidence type="ECO:0000256" key="1">
    <source>
        <dbReference type="PROSITE-ProRule" id="PRU00266"/>
    </source>
</evidence>
<dbReference type="InterPro" id="IPR014720">
    <property type="entry name" value="dsRBD_dom"/>
</dbReference>
<dbReference type="Proteomes" id="UP000198282">
    <property type="component" value="Unassembled WGS sequence"/>
</dbReference>
<feature type="domain" description="DRBM" evidence="3">
    <location>
        <begin position="1"/>
        <end position="66"/>
    </location>
</feature>
<gene>
    <name evidence="4" type="ORF">SAMN05216276_11761</name>
</gene>
<evidence type="ECO:0000313" key="4">
    <source>
        <dbReference type="EMBL" id="SNT65205.1"/>
    </source>
</evidence>
<keyword evidence="1" id="KW-0694">RNA-binding</keyword>
<evidence type="ECO:0000259" key="3">
    <source>
        <dbReference type="PROSITE" id="PS50137"/>
    </source>
</evidence>
<dbReference type="Gene3D" id="3.30.160.20">
    <property type="match status" value="1"/>
</dbReference>
<protein>
    <recommendedName>
        <fullName evidence="3">DRBM domain-containing protein</fullName>
    </recommendedName>
</protein>
<accession>A0A239PE66</accession>
<keyword evidence="5" id="KW-1185">Reference proteome</keyword>